<dbReference type="PANTHER" id="PTHR47991">
    <property type="entry name" value="OXOGLUTARATE/IRON-DEPENDENT DIOXYGENASE"/>
    <property type="match status" value="1"/>
</dbReference>
<feature type="domain" description="Fe2OG dioxygenase" evidence="7">
    <location>
        <begin position="198"/>
        <end position="298"/>
    </location>
</feature>
<evidence type="ECO:0000313" key="8">
    <source>
        <dbReference type="EMBL" id="OAY29078.1"/>
    </source>
</evidence>
<dbReference type="SUPFAM" id="SSF51197">
    <property type="entry name" value="Clavaminate synthase-like"/>
    <property type="match status" value="1"/>
</dbReference>
<dbReference type="InterPro" id="IPR026992">
    <property type="entry name" value="DIOX_N"/>
</dbReference>
<comment type="similarity">
    <text evidence="1 6">Belongs to the iron/ascorbate-dependent oxidoreductase family.</text>
</comment>
<dbReference type="FunFam" id="2.60.120.330:FF:000001">
    <property type="entry name" value="Protein SRG1"/>
    <property type="match status" value="1"/>
</dbReference>
<dbReference type="PROSITE" id="PS51471">
    <property type="entry name" value="FE2OG_OXY"/>
    <property type="match status" value="1"/>
</dbReference>
<evidence type="ECO:0000256" key="2">
    <source>
        <dbReference type="ARBA" id="ARBA00022723"/>
    </source>
</evidence>
<evidence type="ECO:0000256" key="3">
    <source>
        <dbReference type="ARBA" id="ARBA00022896"/>
    </source>
</evidence>
<comment type="caution">
    <text evidence="8">The sequence shown here is derived from an EMBL/GenBank/DDBJ whole genome shotgun (WGS) entry which is preliminary data.</text>
</comment>
<dbReference type="GO" id="GO:0016491">
    <property type="term" value="F:oxidoreductase activity"/>
    <property type="evidence" value="ECO:0007669"/>
    <property type="project" value="UniProtKB-KW"/>
</dbReference>
<dbReference type="Proteomes" id="UP000091857">
    <property type="component" value="Chromosome 15"/>
</dbReference>
<organism evidence="8 9">
    <name type="scientific">Manihot esculenta</name>
    <name type="common">Cassava</name>
    <name type="synonym">Jatropha manihot</name>
    <dbReference type="NCBI Taxonomy" id="3983"/>
    <lineage>
        <taxon>Eukaryota</taxon>
        <taxon>Viridiplantae</taxon>
        <taxon>Streptophyta</taxon>
        <taxon>Embryophyta</taxon>
        <taxon>Tracheophyta</taxon>
        <taxon>Spermatophyta</taxon>
        <taxon>Magnoliopsida</taxon>
        <taxon>eudicotyledons</taxon>
        <taxon>Gunneridae</taxon>
        <taxon>Pentapetalae</taxon>
        <taxon>rosids</taxon>
        <taxon>fabids</taxon>
        <taxon>Malpighiales</taxon>
        <taxon>Euphorbiaceae</taxon>
        <taxon>Crotonoideae</taxon>
        <taxon>Manihoteae</taxon>
        <taxon>Manihot</taxon>
    </lineage>
</organism>
<dbReference type="Gramene" id="Manes.15G116400.1.v8.1">
    <property type="protein sequence ID" value="Manes.15G116400.1.v8.1.CDS"/>
    <property type="gene ID" value="Manes.15G116400.v8.1"/>
</dbReference>
<dbReference type="GO" id="GO:0031418">
    <property type="term" value="F:L-ascorbic acid binding"/>
    <property type="evidence" value="ECO:0007669"/>
    <property type="project" value="UniProtKB-KW"/>
</dbReference>
<dbReference type="AlphaFoldDB" id="A0A2C9UFC5"/>
<evidence type="ECO:0000259" key="7">
    <source>
        <dbReference type="PROSITE" id="PS51471"/>
    </source>
</evidence>
<dbReference type="InterPro" id="IPR044861">
    <property type="entry name" value="IPNS-like_FE2OG_OXY"/>
</dbReference>
<dbReference type="Gene3D" id="2.60.120.330">
    <property type="entry name" value="B-lactam Antibiotic, Isopenicillin N Synthase, Chain"/>
    <property type="match status" value="1"/>
</dbReference>
<dbReference type="InterPro" id="IPR050295">
    <property type="entry name" value="Plant_2OG-oxidoreductases"/>
</dbReference>
<evidence type="ECO:0000256" key="6">
    <source>
        <dbReference type="RuleBase" id="RU003682"/>
    </source>
</evidence>
<keyword evidence="3" id="KW-0847">Vitamin C</keyword>
<evidence type="ECO:0000313" key="9">
    <source>
        <dbReference type="Proteomes" id="UP000091857"/>
    </source>
</evidence>
<accession>A0A2C9UFC5</accession>
<sequence>MASAQPATLENFLPVQELIKQPILSVPPSYVQSHLETFISDCFPPVPTIDFKLLLSEGTTELELQKLHSTCKEWGLFQLVNHGVSSSLLDNLKQEIEEFYNLPLEEKMKYKIRPGDVEGFGTAARVGGKFDWGDMLYMTTNPILRRKPHLLPELPSSLRNNLENYILELQKLSMELIGFVGKALKIEKKEMEEMFDDGLQSVRMTYYPPCPQPELVLGITPHSDATGITILNQINGVDGLQVKKDGVWIPVSFLPGSLVVNAGDILEILSNGLYHSIEHRVAVNSEKERISIAFFVNPKLEAKIGPATALINPQNPPLFRRTGMEEYIRDFFSRKLNGKSYLEHMKIQIKDVN</sequence>
<keyword evidence="9" id="KW-1185">Reference proteome</keyword>
<gene>
    <name evidence="8" type="ORF">MANES_15G116400v8</name>
</gene>
<dbReference type="InterPro" id="IPR027443">
    <property type="entry name" value="IPNS-like_sf"/>
</dbReference>
<evidence type="ECO:0000256" key="1">
    <source>
        <dbReference type="ARBA" id="ARBA00008056"/>
    </source>
</evidence>
<evidence type="ECO:0000256" key="4">
    <source>
        <dbReference type="ARBA" id="ARBA00023002"/>
    </source>
</evidence>
<dbReference type="InterPro" id="IPR005123">
    <property type="entry name" value="Oxoglu/Fe-dep_dioxygenase_dom"/>
</dbReference>
<evidence type="ECO:0000256" key="5">
    <source>
        <dbReference type="ARBA" id="ARBA00023004"/>
    </source>
</evidence>
<protein>
    <recommendedName>
        <fullName evidence="7">Fe2OG dioxygenase domain-containing protein</fullName>
    </recommendedName>
</protein>
<dbReference type="OMA" id="VEGFFML"/>
<dbReference type="Pfam" id="PF03171">
    <property type="entry name" value="2OG-FeII_Oxy"/>
    <property type="match status" value="1"/>
</dbReference>
<dbReference type="Pfam" id="PF14226">
    <property type="entry name" value="DIOX_N"/>
    <property type="match status" value="1"/>
</dbReference>
<dbReference type="GO" id="GO:0046872">
    <property type="term" value="F:metal ion binding"/>
    <property type="evidence" value="ECO:0007669"/>
    <property type="project" value="UniProtKB-KW"/>
</dbReference>
<dbReference type="EMBL" id="CM004401">
    <property type="protein sequence ID" value="OAY29078.1"/>
    <property type="molecule type" value="Genomic_DNA"/>
</dbReference>
<keyword evidence="2 6" id="KW-0479">Metal-binding</keyword>
<reference evidence="9" key="1">
    <citation type="journal article" date="2016" name="Nat. Biotechnol.">
        <title>Sequencing wild and cultivated cassava and related species reveals extensive interspecific hybridization and genetic diversity.</title>
        <authorList>
            <person name="Bredeson J.V."/>
            <person name="Lyons J.B."/>
            <person name="Prochnik S.E."/>
            <person name="Wu G.A."/>
            <person name="Ha C.M."/>
            <person name="Edsinger-Gonzales E."/>
            <person name="Grimwood J."/>
            <person name="Schmutz J."/>
            <person name="Rabbi I.Y."/>
            <person name="Egesi C."/>
            <person name="Nauluvula P."/>
            <person name="Lebot V."/>
            <person name="Ndunguru J."/>
            <person name="Mkamilo G."/>
            <person name="Bart R.S."/>
            <person name="Setter T.L."/>
            <person name="Gleadow R.M."/>
            <person name="Kulakow P."/>
            <person name="Ferguson M.E."/>
            <person name="Rounsley S."/>
            <person name="Rokhsar D.S."/>
        </authorList>
    </citation>
    <scope>NUCLEOTIDE SEQUENCE [LARGE SCALE GENOMIC DNA]</scope>
    <source>
        <strain evidence="9">cv. AM560-2</strain>
    </source>
</reference>
<keyword evidence="5 6" id="KW-0408">Iron</keyword>
<keyword evidence="4 6" id="KW-0560">Oxidoreductase</keyword>
<proteinExistence type="inferred from homology"/>
<dbReference type="OrthoDB" id="288590at2759"/>
<name>A0A2C9UFC5_MANES</name>